<feature type="compositionally biased region" description="Pro residues" evidence="1">
    <location>
        <begin position="92"/>
        <end position="103"/>
    </location>
</feature>
<keyword evidence="3" id="KW-1185">Reference proteome</keyword>
<reference evidence="2 3" key="1">
    <citation type="submission" date="2019-01" db="EMBL/GenBank/DDBJ databases">
        <authorList>
            <person name="Sayadi A."/>
        </authorList>
    </citation>
    <scope>NUCLEOTIDE SEQUENCE [LARGE SCALE GENOMIC DNA]</scope>
</reference>
<evidence type="ECO:0000256" key="1">
    <source>
        <dbReference type="SAM" id="MobiDB-lite"/>
    </source>
</evidence>
<accession>A0A653DLE6</accession>
<feature type="non-terminal residue" evidence="2">
    <location>
        <position position="133"/>
    </location>
</feature>
<dbReference type="AlphaFoldDB" id="A0A653DLE6"/>
<feature type="compositionally biased region" description="Low complexity" evidence="1">
    <location>
        <begin position="104"/>
        <end position="119"/>
    </location>
</feature>
<proteinExistence type="predicted"/>
<evidence type="ECO:0000313" key="3">
    <source>
        <dbReference type="Proteomes" id="UP000410492"/>
    </source>
</evidence>
<protein>
    <submittedName>
        <fullName evidence="2">Uncharacterized protein</fullName>
    </submittedName>
</protein>
<dbReference type="Proteomes" id="UP000410492">
    <property type="component" value="Unassembled WGS sequence"/>
</dbReference>
<gene>
    <name evidence="2" type="ORF">CALMAC_LOCUS18063</name>
</gene>
<dbReference type="Gene3D" id="6.10.250.2670">
    <property type="match status" value="1"/>
</dbReference>
<name>A0A653DLE6_CALMS</name>
<feature type="compositionally biased region" description="Basic and acidic residues" evidence="1">
    <location>
        <begin position="1"/>
        <end position="18"/>
    </location>
</feature>
<sequence>MRKARVERDRLRERERQARAQMSSQVAAQEHEVVGGPPPGGNYLFQEPIRVNPSAADPVTQQIQSKLGDFQRVRPFLSSTSDNGLIGVDGVPPSPGGPMPQQPLAPHHLQPHQTSSPVSSRHHVSHQVPTSSR</sequence>
<dbReference type="OrthoDB" id="6382204at2759"/>
<dbReference type="Pfam" id="PF05110">
    <property type="entry name" value="AF-4"/>
    <property type="match status" value="1"/>
</dbReference>
<evidence type="ECO:0000313" key="2">
    <source>
        <dbReference type="EMBL" id="VEN60322.1"/>
    </source>
</evidence>
<dbReference type="EMBL" id="CAACVG010012490">
    <property type="protein sequence ID" value="VEN60322.1"/>
    <property type="molecule type" value="Genomic_DNA"/>
</dbReference>
<feature type="region of interest" description="Disordered" evidence="1">
    <location>
        <begin position="1"/>
        <end position="44"/>
    </location>
</feature>
<feature type="region of interest" description="Disordered" evidence="1">
    <location>
        <begin position="77"/>
        <end position="133"/>
    </location>
</feature>
<organism evidence="2 3">
    <name type="scientific">Callosobruchus maculatus</name>
    <name type="common">Southern cowpea weevil</name>
    <name type="synonym">Pulse bruchid</name>
    <dbReference type="NCBI Taxonomy" id="64391"/>
    <lineage>
        <taxon>Eukaryota</taxon>
        <taxon>Metazoa</taxon>
        <taxon>Ecdysozoa</taxon>
        <taxon>Arthropoda</taxon>
        <taxon>Hexapoda</taxon>
        <taxon>Insecta</taxon>
        <taxon>Pterygota</taxon>
        <taxon>Neoptera</taxon>
        <taxon>Endopterygota</taxon>
        <taxon>Coleoptera</taxon>
        <taxon>Polyphaga</taxon>
        <taxon>Cucujiformia</taxon>
        <taxon>Chrysomeloidea</taxon>
        <taxon>Chrysomelidae</taxon>
        <taxon>Bruchinae</taxon>
        <taxon>Bruchini</taxon>
        <taxon>Callosobruchus</taxon>
    </lineage>
</organism>